<name>A0A7Y4M3F0_9BRAD</name>
<dbReference type="EMBL" id="JAAVLW010000006">
    <property type="protein sequence ID" value="NOJ48827.1"/>
    <property type="molecule type" value="Genomic_DNA"/>
</dbReference>
<evidence type="ECO:0000313" key="7">
    <source>
        <dbReference type="EMBL" id="NOJ48827.1"/>
    </source>
</evidence>
<reference evidence="7 8" key="1">
    <citation type="submission" date="2020-03" db="EMBL/GenBank/DDBJ databases">
        <title>Bradyrhizobium diversity isolated from nodules of Muelleranthus trifoliolatus.</title>
        <authorList>
            <person name="Klepa M."/>
            <person name="Helene L."/>
            <person name="Hungria M."/>
        </authorList>
    </citation>
    <scope>NUCLEOTIDE SEQUENCE [LARGE SCALE GENOMIC DNA]</scope>
    <source>
        <strain evidence="7 8">WSM 1744</strain>
    </source>
</reference>
<keyword evidence="2" id="KW-0813">Transport</keyword>
<dbReference type="PANTHER" id="PTHR42781:SF4">
    <property type="entry name" value="SPERMIDINE_PUTRESCINE IMPORT ATP-BINDING PROTEIN POTA"/>
    <property type="match status" value="1"/>
</dbReference>
<evidence type="ECO:0000256" key="5">
    <source>
        <dbReference type="ARBA" id="ARBA00024722"/>
    </source>
</evidence>
<evidence type="ECO:0000259" key="6">
    <source>
        <dbReference type="PROSITE" id="PS50893"/>
    </source>
</evidence>
<dbReference type="GO" id="GO:0005524">
    <property type="term" value="F:ATP binding"/>
    <property type="evidence" value="ECO:0007669"/>
    <property type="project" value="UniProtKB-KW"/>
</dbReference>
<dbReference type="InterPro" id="IPR027417">
    <property type="entry name" value="P-loop_NTPase"/>
</dbReference>
<comment type="similarity">
    <text evidence="1">Belongs to the ABC transporter superfamily.</text>
</comment>
<accession>A0A7Y4M3F0</accession>
<keyword evidence="3" id="KW-0547">Nucleotide-binding</keyword>
<gene>
    <name evidence="7" type="ORF">HCN50_21685</name>
</gene>
<evidence type="ECO:0000256" key="3">
    <source>
        <dbReference type="ARBA" id="ARBA00022741"/>
    </source>
</evidence>
<dbReference type="PROSITE" id="PS00211">
    <property type="entry name" value="ABC_TRANSPORTER_1"/>
    <property type="match status" value="1"/>
</dbReference>
<comment type="caution">
    <text evidence="7">The sequence shown here is derived from an EMBL/GenBank/DDBJ whole genome shotgun (WGS) entry which is preliminary data.</text>
</comment>
<evidence type="ECO:0000313" key="8">
    <source>
        <dbReference type="Proteomes" id="UP000528734"/>
    </source>
</evidence>
<dbReference type="Proteomes" id="UP000528734">
    <property type="component" value="Unassembled WGS sequence"/>
</dbReference>
<feature type="domain" description="ABC transporter" evidence="6">
    <location>
        <begin position="12"/>
        <end position="236"/>
    </location>
</feature>
<dbReference type="SMART" id="SM00382">
    <property type="entry name" value="AAA"/>
    <property type="match status" value="1"/>
</dbReference>
<sequence>MTMRAPSSELPIEFDGVTVAAGGVTILDQITLTLAQGRPTVLIGPNGSGKSTLLRLAMGLLAPSRGRITWGGLDNVPPLKRAIVFQHPAMLRRSASANLRFALRAAGIPRAEHARRVDELLELVGLQALGNRAARRLSGGERQRLALARALARDPAVLFLDEPTASLDPIATKAVEDIIRAVSERNIKVVMATHDLGEARRLAGDIVMLHRGGIVERGAAPAFFDTPQTSEARAFLAGELLI</sequence>
<dbReference type="AlphaFoldDB" id="A0A7Y4M3F0"/>
<keyword evidence="8" id="KW-1185">Reference proteome</keyword>
<evidence type="ECO:0000256" key="2">
    <source>
        <dbReference type="ARBA" id="ARBA00022448"/>
    </source>
</evidence>
<keyword evidence="4 7" id="KW-0067">ATP-binding</keyword>
<protein>
    <submittedName>
        <fullName evidence="7">ATP-binding cassette domain-containing protein</fullName>
    </submittedName>
</protein>
<dbReference type="InterPro" id="IPR050093">
    <property type="entry name" value="ABC_SmlMolc_Importer"/>
</dbReference>
<evidence type="ECO:0000256" key="1">
    <source>
        <dbReference type="ARBA" id="ARBA00005417"/>
    </source>
</evidence>
<dbReference type="InterPro" id="IPR003439">
    <property type="entry name" value="ABC_transporter-like_ATP-bd"/>
</dbReference>
<dbReference type="Pfam" id="PF00005">
    <property type="entry name" value="ABC_tran"/>
    <property type="match status" value="1"/>
</dbReference>
<organism evidence="7 8">
    <name type="scientific">Bradyrhizobium archetypum</name>
    <dbReference type="NCBI Taxonomy" id="2721160"/>
    <lineage>
        <taxon>Bacteria</taxon>
        <taxon>Pseudomonadati</taxon>
        <taxon>Pseudomonadota</taxon>
        <taxon>Alphaproteobacteria</taxon>
        <taxon>Hyphomicrobiales</taxon>
        <taxon>Nitrobacteraceae</taxon>
        <taxon>Bradyrhizobium</taxon>
    </lineage>
</organism>
<dbReference type="Gene3D" id="3.40.50.300">
    <property type="entry name" value="P-loop containing nucleotide triphosphate hydrolases"/>
    <property type="match status" value="1"/>
</dbReference>
<dbReference type="PANTHER" id="PTHR42781">
    <property type="entry name" value="SPERMIDINE/PUTRESCINE IMPORT ATP-BINDING PROTEIN POTA"/>
    <property type="match status" value="1"/>
</dbReference>
<dbReference type="InterPro" id="IPR003593">
    <property type="entry name" value="AAA+_ATPase"/>
</dbReference>
<dbReference type="GO" id="GO:0016887">
    <property type="term" value="F:ATP hydrolysis activity"/>
    <property type="evidence" value="ECO:0007669"/>
    <property type="project" value="InterPro"/>
</dbReference>
<proteinExistence type="inferred from homology"/>
<dbReference type="SUPFAM" id="SSF52540">
    <property type="entry name" value="P-loop containing nucleoside triphosphate hydrolases"/>
    <property type="match status" value="1"/>
</dbReference>
<dbReference type="PROSITE" id="PS50893">
    <property type="entry name" value="ABC_TRANSPORTER_2"/>
    <property type="match status" value="1"/>
</dbReference>
<evidence type="ECO:0000256" key="4">
    <source>
        <dbReference type="ARBA" id="ARBA00022840"/>
    </source>
</evidence>
<comment type="function">
    <text evidence="5">Involved in beta-(1--&gt;2)glucan export. Transmembrane domains (TMD) form a pore in the inner membrane and the ATP-binding domain (NBD) is responsible for energy generation.</text>
</comment>
<dbReference type="InterPro" id="IPR017871">
    <property type="entry name" value="ABC_transporter-like_CS"/>
</dbReference>